<dbReference type="EMBL" id="QSID01000009">
    <property type="protein sequence ID" value="RHC64173.1"/>
    <property type="molecule type" value="Genomic_DNA"/>
</dbReference>
<proteinExistence type="predicted"/>
<reference evidence="1 2" key="1">
    <citation type="submission" date="2018-08" db="EMBL/GenBank/DDBJ databases">
        <title>A genome reference for cultivated species of the human gut microbiota.</title>
        <authorList>
            <person name="Zou Y."/>
            <person name="Xue W."/>
            <person name="Luo G."/>
        </authorList>
    </citation>
    <scope>NUCLEOTIDE SEQUENCE [LARGE SCALE GENOMIC DNA]</scope>
    <source>
        <strain evidence="1 2">AM34-3LB</strain>
    </source>
</reference>
<dbReference type="Proteomes" id="UP000284621">
    <property type="component" value="Unassembled WGS sequence"/>
</dbReference>
<gene>
    <name evidence="1" type="ORF">DW833_08905</name>
</gene>
<evidence type="ECO:0000313" key="2">
    <source>
        <dbReference type="Proteomes" id="UP000284621"/>
    </source>
</evidence>
<evidence type="ECO:0000313" key="1">
    <source>
        <dbReference type="EMBL" id="RHC64173.1"/>
    </source>
</evidence>
<protein>
    <submittedName>
        <fullName evidence="1">Uncharacterized protein</fullName>
    </submittedName>
</protein>
<comment type="caution">
    <text evidence="1">The sequence shown here is derived from an EMBL/GenBank/DDBJ whole genome shotgun (WGS) entry which is preliminary data.</text>
</comment>
<dbReference type="RefSeq" id="WP_118381208.1">
    <property type="nucleotide sequence ID" value="NZ_CABJFJ010000009.1"/>
</dbReference>
<accession>A0A414B562</accession>
<organism evidence="1 2">
    <name type="scientific">Anaerobutyricum hallii</name>
    <dbReference type="NCBI Taxonomy" id="39488"/>
    <lineage>
        <taxon>Bacteria</taxon>
        <taxon>Bacillati</taxon>
        <taxon>Bacillota</taxon>
        <taxon>Clostridia</taxon>
        <taxon>Lachnospirales</taxon>
        <taxon>Lachnospiraceae</taxon>
        <taxon>Anaerobutyricum</taxon>
    </lineage>
</organism>
<name>A0A414B562_9FIRM</name>
<keyword evidence="2" id="KW-1185">Reference proteome</keyword>
<sequence length="130" mass="13688">MKCEAMDLGVCGVEQVLCAGAVKFDTKDADKGIVLAELPENIIITKAVAVVNKAFNAATTNVITIGTNDAANDLLGSSDVTAGTANSYVKDMFKIFKEKTIIKVKYTQTGAKATAGEADIYLNVVRIPEA</sequence>
<dbReference type="AlphaFoldDB" id="A0A414B562"/>